<reference evidence="2" key="1">
    <citation type="submission" date="2013-10" db="EMBL/GenBank/DDBJ databases">
        <title>Draft genome sequence of Lactobacillus fermentum NB-22.</title>
        <authorList>
            <person name="Chaplin A.V."/>
            <person name="Shkoporov A.N."/>
            <person name="Khokhlova E.V."/>
            <person name="Efimov B.A."/>
            <person name="Kafarskaia L.I."/>
        </authorList>
    </citation>
    <scope>NUCLEOTIDE SEQUENCE [LARGE SCALE GENOMIC DNA]</scope>
    <source>
        <strain evidence="2">NB-22</strain>
    </source>
</reference>
<dbReference type="Proteomes" id="UP000018412">
    <property type="component" value="Unassembled WGS sequence"/>
</dbReference>
<evidence type="ECO:0000313" key="1">
    <source>
        <dbReference type="EMBL" id="ESS01549.1"/>
    </source>
</evidence>
<proteinExistence type="predicted"/>
<dbReference type="AlphaFoldDB" id="A0A829LN85"/>
<comment type="caution">
    <text evidence="1">The sequence shown here is derived from an EMBL/GenBank/DDBJ whole genome shotgun (WGS) entry which is preliminary data.</text>
</comment>
<name>A0A829LN85_LIMFE</name>
<organism evidence="1 2">
    <name type="scientific">Limosilactobacillus fermentum NB-22</name>
    <dbReference type="NCBI Taxonomy" id="1408443"/>
    <lineage>
        <taxon>Bacteria</taxon>
        <taxon>Bacillati</taxon>
        <taxon>Bacillota</taxon>
        <taxon>Bacilli</taxon>
        <taxon>Lactobacillales</taxon>
        <taxon>Lactobacillaceae</taxon>
        <taxon>Limosilactobacillus</taxon>
    </lineage>
</organism>
<evidence type="ECO:0000313" key="2">
    <source>
        <dbReference type="Proteomes" id="UP000018412"/>
    </source>
</evidence>
<protein>
    <submittedName>
        <fullName evidence="1">Uncharacterized protein</fullName>
    </submittedName>
</protein>
<reference evidence="1 2" key="2">
    <citation type="journal article" date="2015" name="Genome Announc.">
        <title>Draft Genome Sequence of Lactobacillus fermentum NB-22.</title>
        <authorList>
            <person name="Chaplin A.V."/>
            <person name="Shkoporov A.N."/>
            <person name="Efimov B.A."/>
            <person name="Pikina A.P."/>
            <person name="Borisova O.Y."/>
            <person name="Gladko I.A."/>
            <person name="Postnikova E.A."/>
            <person name="Lordkipanidze A.E."/>
            <person name="Kafarskaia L.I."/>
        </authorList>
    </citation>
    <scope>NUCLEOTIDE SEQUENCE [LARGE SCALE GENOMIC DNA]</scope>
    <source>
        <strain evidence="1 2">NB-22</strain>
    </source>
</reference>
<gene>
    <name evidence="1" type="ORF">NB22_04445</name>
</gene>
<dbReference type="EMBL" id="AYHA01000084">
    <property type="protein sequence ID" value="ESS01549.1"/>
    <property type="molecule type" value="Genomic_DNA"/>
</dbReference>
<accession>A0A829LN85</accession>
<sequence>MMSTMSNVIAIVTFVALIIATLTHSFKLRY</sequence>